<dbReference type="InterPro" id="IPR050415">
    <property type="entry name" value="MRET"/>
</dbReference>
<evidence type="ECO:0000313" key="4">
    <source>
        <dbReference type="Proteomes" id="UP000218765"/>
    </source>
</evidence>
<dbReference type="PROSITE" id="PS51085">
    <property type="entry name" value="2FE2S_FER_2"/>
    <property type="match status" value="1"/>
</dbReference>
<dbReference type="PANTHER" id="PTHR47354">
    <property type="entry name" value="NADH OXIDOREDUCTASE HCR"/>
    <property type="match status" value="1"/>
</dbReference>
<dbReference type="SUPFAM" id="SSF52343">
    <property type="entry name" value="Ferredoxin reductase-like, C-terminal NADP-linked domain"/>
    <property type="match status" value="1"/>
</dbReference>
<evidence type="ECO:0000313" key="3">
    <source>
        <dbReference type="EMBL" id="BAZ93275.1"/>
    </source>
</evidence>
<keyword evidence="4" id="KW-1185">Reference proteome</keyword>
<dbReference type="KEGG" id="ttc:FOKN1_0873"/>
<dbReference type="PROSITE" id="PS51384">
    <property type="entry name" value="FAD_FR"/>
    <property type="match status" value="1"/>
</dbReference>
<dbReference type="Gene3D" id="2.40.30.10">
    <property type="entry name" value="Translation factors"/>
    <property type="match status" value="1"/>
</dbReference>
<dbReference type="InterPro" id="IPR001041">
    <property type="entry name" value="2Fe-2S_ferredoxin-type"/>
</dbReference>
<sequence length="352" mass="39406">MTRRVELLPSGNVFQAEAGETLLEAALRSGLNLKYNCNSGSCGDCQARLISGELGRMGHHDYVFSREERANNHFLMCRAHAASDLVLEAVEARSAEDIPHHRITTTVARLNPLSDTVMELQLRTPRTQTLWFLAGQYVTLSGEGLPTRNKSIASCPCNGMLLQFHVQQVEGDPFAEYVFNRMKPRDKVEVEGPYGRFTLDEDSGRPCLFLACETGFAPVKSLIEHAISLEFDQPLRLYWAVSRPEDLYLANYCRSWQDGLDDFRFIPVVGQGDNPDWTSPQVPDLADVPGLSPRARRLLHAGLRITTDYPDLSGFDVYVNGPDADLVALIELLVRHGLPPERLFVDRIAHID</sequence>
<name>A0A1Z4VP52_9GAMM</name>
<dbReference type="PRINTS" id="PR00410">
    <property type="entry name" value="PHEHYDRXLASE"/>
</dbReference>
<dbReference type="InterPro" id="IPR012675">
    <property type="entry name" value="Beta-grasp_dom_sf"/>
</dbReference>
<dbReference type="Proteomes" id="UP000218765">
    <property type="component" value="Chromosome"/>
</dbReference>
<feature type="domain" description="FAD-binding FR-type" evidence="2">
    <location>
        <begin position="100"/>
        <end position="200"/>
    </location>
</feature>
<dbReference type="RefSeq" id="WP_096365083.1">
    <property type="nucleotide sequence ID" value="NZ_AP018052.1"/>
</dbReference>
<dbReference type="InterPro" id="IPR017927">
    <property type="entry name" value="FAD-bd_FR_type"/>
</dbReference>
<dbReference type="SUPFAM" id="SSF54292">
    <property type="entry name" value="2Fe-2S ferredoxin-like"/>
    <property type="match status" value="1"/>
</dbReference>
<dbReference type="Pfam" id="PF00970">
    <property type="entry name" value="FAD_binding_6"/>
    <property type="match status" value="1"/>
</dbReference>
<accession>A0A1Z4VP52</accession>
<dbReference type="PANTHER" id="PTHR47354:SF5">
    <property type="entry name" value="PROTEIN RFBI"/>
    <property type="match status" value="1"/>
</dbReference>
<protein>
    <submittedName>
        <fullName evidence="3">Ferredoxin</fullName>
    </submittedName>
</protein>
<dbReference type="InterPro" id="IPR039261">
    <property type="entry name" value="FNR_nucleotide-bd"/>
</dbReference>
<dbReference type="AlphaFoldDB" id="A0A1Z4VP52"/>
<dbReference type="InterPro" id="IPR008333">
    <property type="entry name" value="Cbr1-like_FAD-bd_dom"/>
</dbReference>
<evidence type="ECO:0000259" key="1">
    <source>
        <dbReference type="PROSITE" id="PS51085"/>
    </source>
</evidence>
<dbReference type="InterPro" id="IPR001433">
    <property type="entry name" value="OxRdtase_FAD/NAD-bd"/>
</dbReference>
<dbReference type="Pfam" id="PF00111">
    <property type="entry name" value="Fer2"/>
    <property type="match status" value="1"/>
</dbReference>
<dbReference type="Pfam" id="PF00175">
    <property type="entry name" value="NAD_binding_1"/>
    <property type="match status" value="1"/>
</dbReference>
<dbReference type="CDD" id="cd00207">
    <property type="entry name" value="fer2"/>
    <property type="match status" value="1"/>
</dbReference>
<dbReference type="GO" id="GO:0016491">
    <property type="term" value="F:oxidoreductase activity"/>
    <property type="evidence" value="ECO:0007669"/>
    <property type="project" value="InterPro"/>
</dbReference>
<dbReference type="EMBL" id="AP018052">
    <property type="protein sequence ID" value="BAZ93275.1"/>
    <property type="molecule type" value="Genomic_DNA"/>
</dbReference>
<dbReference type="OrthoDB" id="9806195at2"/>
<reference evidence="3 4" key="1">
    <citation type="submission" date="2017-05" db="EMBL/GenBank/DDBJ databases">
        <title>Thiocyanate degradation by Thiohalobacter thiocyanaticus FOKN1.</title>
        <authorList>
            <person name="Oshiki M."/>
            <person name="Fukushima T."/>
            <person name="Kawano S."/>
            <person name="Nakagawa J."/>
        </authorList>
    </citation>
    <scope>NUCLEOTIDE SEQUENCE [LARGE SCALE GENOMIC DNA]</scope>
    <source>
        <strain evidence="3 4">FOKN1</strain>
    </source>
</reference>
<dbReference type="Gene3D" id="3.10.20.30">
    <property type="match status" value="1"/>
</dbReference>
<dbReference type="Gene3D" id="3.40.50.80">
    <property type="entry name" value="Nucleotide-binding domain of ferredoxin-NADP reductase (FNR) module"/>
    <property type="match status" value="1"/>
</dbReference>
<dbReference type="InterPro" id="IPR036010">
    <property type="entry name" value="2Fe-2S_ferredoxin-like_sf"/>
</dbReference>
<gene>
    <name evidence="3" type="ORF">FOKN1_0873</name>
</gene>
<feature type="domain" description="2Fe-2S ferredoxin-type" evidence="1">
    <location>
        <begin position="3"/>
        <end position="93"/>
    </location>
</feature>
<organism evidence="3 4">
    <name type="scientific">Thiohalobacter thiocyanaticus</name>
    <dbReference type="NCBI Taxonomy" id="585455"/>
    <lineage>
        <taxon>Bacteria</taxon>
        <taxon>Pseudomonadati</taxon>
        <taxon>Pseudomonadota</taxon>
        <taxon>Gammaproteobacteria</taxon>
        <taxon>Thiohalobacterales</taxon>
        <taxon>Thiohalobacteraceae</taxon>
        <taxon>Thiohalobacter</taxon>
    </lineage>
</organism>
<evidence type="ECO:0000259" key="2">
    <source>
        <dbReference type="PROSITE" id="PS51384"/>
    </source>
</evidence>
<proteinExistence type="predicted"/>
<dbReference type="GO" id="GO:0051536">
    <property type="term" value="F:iron-sulfur cluster binding"/>
    <property type="evidence" value="ECO:0007669"/>
    <property type="project" value="InterPro"/>
</dbReference>
<dbReference type="SUPFAM" id="SSF63380">
    <property type="entry name" value="Riboflavin synthase domain-like"/>
    <property type="match status" value="1"/>
</dbReference>
<dbReference type="InterPro" id="IPR017938">
    <property type="entry name" value="Riboflavin_synthase-like_b-brl"/>
</dbReference>